<keyword evidence="1" id="KW-0472">Membrane</keyword>
<dbReference type="AlphaFoldDB" id="A0A9I9CFK8"/>
<organism evidence="2">
    <name type="scientific">Cucumis melo</name>
    <name type="common">Muskmelon</name>
    <dbReference type="NCBI Taxonomy" id="3656"/>
    <lineage>
        <taxon>Eukaryota</taxon>
        <taxon>Viridiplantae</taxon>
        <taxon>Streptophyta</taxon>
        <taxon>Embryophyta</taxon>
        <taxon>Tracheophyta</taxon>
        <taxon>Spermatophyta</taxon>
        <taxon>Magnoliopsida</taxon>
        <taxon>eudicotyledons</taxon>
        <taxon>Gunneridae</taxon>
        <taxon>Pentapetalae</taxon>
        <taxon>rosids</taxon>
        <taxon>fabids</taxon>
        <taxon>Cucurbitales</taxon>
        <taxon>Cucurbitaceae</taxon>
        <taxon>Benincaseae</taxon>
        <taxon>Cucumis</taxon>
    </lineage>
</organism>
<dbReference type="EnsemblPlants" id="MELO3C002821.2.1">
    <property type="protein sequence ID" value="MELO3C002821.2.1"/>
    <property type="gene ID" value="MELO3C002821.2"/>
</dbReference>
<evidence type="ECO:0000313" key="2">
    <source>
        <dbReference type="EnsemblPlants" id="MELO3C002821.2.1"/>
    </source>
</evidence>
<proteinExistence type="predicted"/>
<protein>
    <submittedName>
        <fullName evidence="2">Uncharacterized protein</fullName>
    </submittedName>
</protein>
<sequence length="118" mass="13271">MHLLDLTLLLALDLWIPGLLLLPLLPLLHHPLQNMFRSFDGVKAPPLMHHHLNLIDGEATGLIIDHLNRIVGAVMTVDLHLEVQGRCGPHPEFVRVQTTDCGGKYEFLKVKFWCLSGN</sequence>
<keyword evidence="1" id="KW-0812">Transmembrane</keyword>
<evidence type="ECO:0000256" key="1">
    <source>
        <dbReference type="SAM" id="Phobius"/>
    </source>
</evidence>
<name>A0A9I9CFK8_CUCME</name>
<feature type="transmembrane region" description="Helical" evidence="1">
    <location>
        <begin position="6"/>
        <end position="28"/>
    </location>
</feature>
<reference evidence="2" key="1">
    <citation type="submission" date="2023-03" db="UniProtKB">
        <authorList>
            <consortium name="EnsemblPlants"/>
        </authorList>
    </citation>
    <scope>IDENTIFICATION</scope>
</reference>
<keyword evidence="1" id="KW-1133">Transmembrane helix</keyword>
<accession>A0A9I9CFK8</accession>
<dbReference type="Gramene" id="MELO3C002821.2.1">
    <property type="protein sequence ID" value="MELO3C002821.2.1"/>
    <property type="gene ID" value="MELO3C002821.2"/>
</dbReference>